<comment type="caution">
    <text evidence="1">The sequence shown here is derived from an EMBL/GenBank/DDBJ whole genome shotgun (WGS) entry which is preliminary data.</text>
</comment>
<protein>
    <submittedName>
        <fullName evidence="1">Uncharacterized protein</fullName>
    </submittedName>
</protein>
<sequence length="212" mass="25093">MMKYNEYPIKKLEDTILLSYNGPFKKHHNYTDEACLLELRKVILNHYALRCQAELLPTIVEFNDTLRSALQEMYERAHHIWNDIKDRNDYGEFVRLTAECYLSDDYPQSHPVQGEDRQRLWEAICDSGWNSLYKSGVTQALVLPFDLEESFESFIGMNCTPPNWNEGLDRELTKDLQLINAFHNLFDHTNFALTDFIYVRKFNTEIKIEINK</sequence>
<dbReference type="AlphaFoldDB" id="A0A7J4XL00"/>
<proteinExistence type="predicted"/>
<accession>A0A7J4XL00</accession>
<organism evidence="1 2">
    <name type="scientific">Bacteroides salyersiae</name>
    <dbReference type="NCBI Taxonomy" id="291644"/>
    <lineage>
        <taxon>Bacteria</taxon>
        <taxon>Pseudomonadati</taxon>
        <taxon>Bacteroidota</taxon>
        <taxon>Bacteroidia</taxon>
        <taxon>Bacteroidales</taxon>
        <taxon>Bacteroidaceae</taxon>
        <taxon>Bacteroides</taxon>
    </lineage>
</organism>
<evidence type="ECO:0000313" key="2">
    <source>
        <dbReference type="Proteomes" id="UP000422221"/>
    </source>
</evidence>
<dbReference type="Proteomes" id="UP000422221">
    <property type="component" value="Unassembled WGS sequence"/>
</dbReference>
<dbReference type="EMBL" id="VWMK01000006">
    <property type="protein sequence ID" value="KAA3766894.1"/>
    <property type="molecule type" value="Genomic_DNA"/>
</dbReference>
<reference evidence="1 2" key="1">
    <citation type="journal article" date="2019" name="Nat. Med.">
        <title>A library of human gut bacterial isolates paired with longitudinal multiomics data enables mechanistic microbiome research.</title>
        <authorList>
            <person name="Poyet M."/>
            <person name="Groussin M."/>
            <person name="Gibbons S.M."/>
            <person name="Avila-Pacheco J."/>
            <person name="Jiang X."/>
            <person name="Kearney S.M."/>
            <person name="Perrotta A.R."/>
            <person name="Berdy B."/>
            <person name="Zhao S."/>
            <person name="Lieberman T.D."/>
            <person name="Swanson P.K."/>
            <person name="Smith M."/>
            <person name="Roesemann S."/>
            <person name="Alexander J.E."/>
            <person name="Rich S.A."/>
            <person name="Livny J."/>
            <person name="Vlamakis H."/>
            <person name="Clish C."/>
            <person name="Bullock K."/>
            <person name="Deik A."/>
            <person name="Scott J."/>
            <person name="Pierce K.A."/>
            <person name="Xavier R.J."/>
            <person name="Alm E.J."/>
        </authorList>
    </citation>
    <scope>NUCLEOTIDE SEQUENCE [LARGE SCALE GENOMIC DNA]</scope>
    <source>
        <strain evidence="1 2">BIOML-A10</strain>
    </source>
</reference>
<name>A0A7J4XL00_9BACE</name>
<dbReference type="RefSeq" id="WP_130059046.1">
    <property type="nucleotide sequence ID" value="NZ_JADNPJ010000015.1"/>
</dbReference>
<evidence type="ECO:0000313" key="1">
    <source>
        <dbReference type="EMBL" id="KAA3766894.1"/>
    </source>
</evidence>
<gene>
    <name evidence="1" type="ORF">F3F73_08465</name>
</gene>